<feature type="compositionally biased region" description="Acidic residues" evidence="2">
    <location>
        <begin position="449"/>
        <end position="458"/>
    </location>
</feature>
<dbReference type="Proteomes" id="UP001305414">
    <property type="component" value="Unassembled WGS sequence"/>
</dbReference>
<organism evidence="3 4">
    <name type="scientific">Xylaria bambusicola</name>
    <dbReference type="NCBI Taxonomy" id="326684"/>
    <lineage>
        <taxon>Eukaryota</taxon>
        <taxon>Fungi</taxon>
        <taxon>Dikarya</taxon>
        <taxon>Ascomycota</taxon>
        <taxon>Pezizomycotina</taxon>
        <taxon>Sordariomycetes</taxon>
        <taxon>Xylariomycetidae</taxon>
        <taxon>Xylariales</taxon>
        <taxon>Xylariaceae</taxon>
        <taxon>Xylaria</taxon>
    </lineage>
</organism>
<dbReference type="EMBL" id="JAWHQM010000081">
    <property type="protein sequence ID" value="KAK5636849.1"/>
    <property type="molecule type" value="Genomic_DNA"/>
</dbReference>
<reference evidence="3 4" key="1">
    <citation type="submission" date="2023-10" db="EMBL/GenBank/DDBJ databases">
        <title>Draft genome sequence of Xylaria bambusicola isolate GMP-LS, the root and basal stem rot pathogen of sugarcane in Indonesia.</title>
        <authorList>
            <person name="Selvaraj P."/>
            <person name="Muralishankar V."/>
            <person name="Muruganantham S."/>
            <person name="Sp S."/>
            <person name="Haryani S."/>
            <person name="Lau K.J.X."/>
            <person name="Naqvi N.I."/>
        </authorList>
    </citation>
    <scope>NUCLEOTIDE SEQUENCE [LARGE SCALE GENOMIC DNA]</scope>
    <source>
        <strain evidence="3">GMP-LS</strain>
    </source>
</reference>
<protein>
    <submittedName>
        <fullName evidence="3">Uncharacterized protein</fullName>
    </submittedName>
</protein>
<name>A0AAN7UY69_9PEZI</name>
<feature type="region of interest" description="Disordered" evidence="2">
    <location>
        <begin position="309"/>
        <end position="485"/>
    </location>
</feature>
<accession>A0AAN7UY69</accession>
<proteinExistence type="predicted"/>
<feature type="coiled-coil region" evidence="1">
    <location>
        <begin position="29"/>
        <end position="99"/>
    </location>
</feature>
<evidence type="ECO:0000256" key="1">
    <source>
        <dbReference type="SAM" id="Coils"/>
    </source>
</evidence>
<keyword evidence="1" id="KW-0175">Coiled coil</keyword>
<dbReference type="AlphaFoldDB" id="A0AAN7UY69"/>
<feature type="compositionally biased region" description="Polar residues" evidence="2">
    <location>
        <begin position="373"/>
        <end position="382"/>
    </location>
</feature>
<gene>
    <name evidence="3" type="ORF">RRF57_012561</name>
</gene>
<comment type="caution">
    <text evidence="3">The sequence shown here is derived from an EMBL/GenBank/DDBJ whole genome shotgun (WGS) entry which is preliminary data.</text>
</comment>
<evidence type="ECO:0000256" key="2">
    <source>
        <dbReference type="SAM" id="MobiDB-lite"/>
    </source>
</evidence>
<sequence length="485" mass="54814">MSQLSDLKNEEEAYIATALAERKAALSRLRNLSSKRNSILAEMKSIESEHDQPYKNEIGKMERKHHAVCEEILKLEERLNDLKRTKTRLENRIAEAKSTRDSELSGYKGALNECDKRISDIMNYPEVSVLEVEGLMSQDADLCALVGQHISGFEFLSLRPERRTLPMAKDWWEGEIQVLELRKTAVDRERGALDEGTQLWHDMVDRLEAYDRQLTSTFNIISEYSSKQRHQSSKFNEAGDILKKQYTMSKDMIHDLEELYEYAEAQGWKLLTTALGAEINYFCGLKTQLGDTLNVVGWADGLVTPPAGITATTNAPSRDDDLLTNNDDVPTRRERNLSKGRGKTRGEEEEEDITGSILRRWDGTDEQQIAPASPSNTTNPDTSGLEIKARDDKDDIDDGNNEVPQGLFSEEVPRNLVDEDGDEQCNDIPPEFLSMHSPARAKTARTIEGEEGEHDEEEEKHALSRESSANEVPPDLLSESQRTLD</sequence>
<evidence type="ECO:0000313" key="3">
    <source>
        <dbReference type="EMBL" id="KAK5636849.1"/>
    </source>
</evidence>
<keyword evidence="4" id="KW-1185">Reference proteome</keyword>
<evidence type="ECO:0000313" key="4">
    <source>
        <dbReference type="Proteomes" id="UP001305414"/>
    </source>
</evidence>